<feature type="DNA-binding region" description="OmpR/PhoB-type" evidence="7">
    <location>
        <begin position="131"/>
        <end position="230"/>
    </location>
</feature>
<evidence type="ECO:0000256" key="4">
    <source>
        <dbReference type="ARBA" id="ARBA00023125"/>
    </source>
</evidence>
<dbReference type="SMART" id="SM00448">
    <property type="entry name" value="REC"/>
    <property type="match status" value="1"/>
</dbReference>
<dbReference type="Pfam" id="PF00072">
    <property type="entry name" value="Response_reg"/>
    <property type="match status" value="1"/>
</dbReference>
<dbReference type="RefSeq" id="WP_214647020.1">
    <property type="nucleotide sequence ID" value="NZ_JACHYA010000002.1"/>
</dbReference>
<evidence type="ECO:0000256" key="3">
    <source>
        <dbReference type="ARBA" id="ARBA00023015"/>
    </source>
</evidence>
<dbReference type="AlphaFoldDB" id="A0A7W5GP65"/>
<evidence type="ECO:0000256" key="1">
    <source>
        <dbReference type="ARBA" id="ARBA00022553"/>
    </source>
</evidence>
<dbReference type="CDD" id="cd17574">
    <property type="entry name" value="REC_OmpR"/>
    <property type="match status" value="1"/>
</dbReference>
<dbReference type="CDD" id="cd00383">
    <property type="entry name" value="trans_reg_C"/>
    <property type="match status" value="1"/>
</dbReference>
<dbReference type="GeneID" id="93356827"/>
<dbReference type="SUPFAM" id="SSF52172">
    <property type="entry name" value="CheY-like"/>
    <property type="match status" value="1"/>
</dbReference>
<evidence type="ECO:0000256" key="7">
    <source>
        <dbReference type="PROSITE-ProRule" id="PRU01091"/>
    </source>
</evidence>
<dbReference type="Pfam" id="PF00486">
    <property type="entry name" value="Trans_reg_C"/>
    <property type="match status" value="1"/>
</dbReference>
<organism evidence="10 11">
    <name type="scientific">Parvibacter caecicola</name>
    <dbReference type="NCBI Taxonomy" id="747645"/>
    <lineage>
        <taxon>Bacteria</taxon>
        <taxon>Bacillati</taxon>
        <taxon>Actinomycetota</taxon>
        <taxon>Coriobacteriia</taxon>
        <taxon>Coriobacteriales</taxon>
        <taxon>Coriobacteriaceae</taxon>
        <taxon>Parvibacter</taxon>
    </lineage>
</organism>
<dbReference type="InterPro" id="IPR001867">
    <property type="entry name" value="OmpR/PhoB-type_DNA-bd"/>
</dbReference>
<gene>
    <name evidence="10" type="ORF">FHR31_000872</name>
</gene>
<evidence type="ECO:0000313" key="11">
    <source>
        <dbReference type="Proteomes" id="UP000530850"/>
    </source>
</evidence>
<evidence type="ECO:0000259" key="9">
    <source>
        <dbReference type="PROSITE" id="PS51755"/>
    </source>
</evidence>
<dbReference type="Gene3D" id="3.40.50.2300">
    <property type="match status" value="1"/>
</dbReference>
<proteinExistence type="predicted"/>
<dbReference type="InterPro" id="IPR036388">
    <property type="entry name" value="WH-like_DNA-bd_sf"/>
</dbReference>
<feature type="domain" description="OmpR/PhoB-type" evidence="9">
    <location>
        <begin position="131"/>
        <end position="230"/>
    </location>
</feature>
<dbReference type="PROSITE" id="PS51755">
    <property type="entry name" value="OMPR_PHOB"/>
    <property type="match status" value="1"/>
</dbReference>
<evidence type="ECO:0000259" key="8">
    <source>
        <dbReference type="PROSITE" id="PS50110"/>
    </source>
</evidence>
<dbReference type="SMART" id="SM00862">
    <property type="entry name" value="Trans_reg_C"/>
    <property type="match status" value="1"/>
</dbReference>
<dbReference type="SUPFAM" id="SSF46894">
    <property type="entry name" value="C-terminal effector domain of the bipartite response regulators"/>
    <property type="match status" value="1"/>
</dbReference>
<keyword evidence="1 6" id="KW-0597">Phosphoprotein</keyword>
<feature type="domain" description="Response regulatory" evidence="8">
    <location>
        <begin position="7"/>
        <end position="120"/>
    </location>
</feature>
<evidence type="ECO:0000313" key="10">
    <source>
        <dbReference type="EMBL" id="MBB3171060.1"/>
    </source>
</evidence>
<evidence type="ECO:0000256" key="6">
    <source>
        <dbReference type="PROSITE-ProRule" id="PRU00169"/>
    </source>
</evidence>
<evidence type="ECO:0000256" key="5">
    <source>
        <dbReference type="ARBA" id="ARBA00023163"/>
    </source>
</evidence>
<reference evidence="10 11" key="1">
    <citation type="submission" date="2020-08" db="EMBL/GenBank/DDBJ databases">
        <title>Sequencing the genomes of 1000 actinobacteria strains.</title>
        <authorList>
            <person name="Klenk H.-P."/>
        </authorList>
    </citation>
    <scope>NUCLEOTIDE SEQUENCE [LARGE SCALE GENOMIC DNA]</scope>
    <source>
        <strain evidence="10 11">DSM 22242</strain>
    </source>
</reference>
<dbReference type="PANTHER" id="PTHR48111">
    <property type="entry name" value="REGULATOR OF RPOS"/>
    <property type="match status" value="1"/>
</dbReference>
<dbReference type="Gene3D" id="1.10.10.10">
    <property type="entry name" value="Winged helix-like DNA-binding domain superfamily/Winged helix DNA-binding domain"/>
    <property type="match status" value="1"/>
</dbReference>
<sequence>MGDIMKKVLIVEDERELAQLMARAFEADGIAAVIAGSAEEAYDLLTSAVFDCLIVDVNLPGDDGYALCRNLRERSGVPVVFASARIEPDARIRALEEGGDAYLSKPFSLREMLAQAKALMMRPERKTGADEAVLSAGPFQLDVRAKTIRKDGQLIALSPREFQLASALMGSAGQSLSRDALLAKVWGTFAEVEPQTVSVHMSWLRAKLEDDPAHPVYFKTVRGEGYRFDLPEGDR</sequence>
<name>A0A7W5GP65_9ACTN</name>
<comment type="caution">
    <text evidence="10">The sequence shown here is derived from an EMBL/GenBank/DDBJ whole genome shotgun (WGS) entry which is preliminary data.</text>
</comment>
<accession>A0A7W5GP65</accession>
<dbReference type="InterPro" id="IPR016032">
    <property type="entry name" value="Sig_transdc_resp-reg_C-effctor"/>
</dbReference>
<feature type="modified residue" description="4-aspartylphosphate" evidence="6">
    <location>
        <position position="56"/>
    </location>
</feature>
<dbReference type="GO" id="GO:0005829">
    <property type="term" value="C:cytosol"/>
    <property type="evidence" value="ECO:0007669"/>
    <property type="project" value="TreeGrafter"/>
</dbReference>
<dbReference type="InterPro" id="IPR011006">
    <property type="entry name" value="CheY-like_superfamily"/>
</dbReference>
<protein>
    <submittedName>
        <fullName evidence="10">DNA-binding response OmpR family regulator</fullName>
    </submittedName>
</protein>
<dbReference type="InterPro" id="IPR039420">
    <property type="entry name" value="WalR-like"/>
</dbReference>
<keyword evidence="4 7" id="KW-0238">DNA-binding</keyword>
<dbReference type="GO" id="GO:0032993">
    <property type="term" value="C:protein-DNA complex"/>
    <property type="evidence" value="ECO:0007669"/>
    <property type="project" value="TreeGrafter"/>
</dbReference>
<dbReference type="Proteomes" id="UP000530850">
    <property type="component" value="Unassembled WGS sequence"/>
</dbReference>
<keyword evidence="5" id="KW-0804">Transcription</keyword>
<keyword evidence="2" id="KW-0902">Two-component regulatory system</keyword>
<dbReference type="InterPro" id="IPR001789">
    <property type="entry name" value="Sig_transdc_resp-reg_receiver"/>
</dbReference>
<dbReference type="GO" id="GO:0000976">
    <property type="term" value="F:transcription cis-regulatory region binding"/>
    <property type="evidence" value="ECO:0007669"/>
    <property type="project" value="TreeGrafter"/>
</dbReference>
<evidence type="ECO:0000256" key="2">
    <source>
        <dbReference type="ARBA" id="ARBA00023012"/>
    </source>
</evidence>
<dbReference type="GO" id="GO:0000156">
    <property type="term" value="F:phosphorelay response regulator activity"/>
    <property type="evidence" value="ECO:0007669"/>
    <property type="project" value="TreeGrafter"/>
</dbReference>
<keyword evidence="3" id="KW-0805">Transcription regulation</keyword>
<dbReference type="EMBL" id="JACHYA010000002">
    <property type="protein sequence ID" value="MBB3171060.1"/>
    <property type="molecule type" value="Genomic_DNA"/>
</dbReference>
<dbReference type="PANTHER" id="PTHR48111:SF1">
    <property type="entry name" value="TWO-COMPONENT RESPONSE REGULATOR ORR33"/>
    <property type="match status" value="1"/>
</dbReference>
<dbReference type="GO" id="GO:0006355">
    <property type="term" value="P:regulation of DNA-templated transcription"/>
    <property type="evidence" value="ECO:0007669"/>
    <property type="project" value="InterPro"/>
</dbReference>
<dbReference type="PROSITE" id="PS50110">
    <property type="entry name" value="RESPONSE_REGULATORY"/>
    <property type="match status" value="1"/>
</dbReference>